<dbReference type="RefSeq" id="WP_143879734.1">
    <property type="nucleotide sequence ID" value="NZ_BAABLZ010000001.1"/>
</dbReference>
<evidence type="ECO:0000256" key="4">
    <source>
        <dbReference type="ARBA" id="ARBA00023157"/>
    </source>
</evidence>
<dbReference type="Pfam" id="PF00085">
    <property type="entry name" value="Thioredoxin"/>
    <property type="match status" value="1"/>
</dbReference>
<dbReference type="NCBIfam" id="TIGR01068">
    <property type="entry name" value="thioredoxin"/>
    <property type="match status" value="1"/>
</dbReference>
<dbReference type="GO" id="GO:0005829">
    <property type="term" value="C:cytosol"/>
    <property type="evidence" value="ECO:0007669"/>
    <property type="project" value="TreeGrafter"/>
</dbReference>
<feature type="active site" description="Nucleophile" evidence="8">
    <location>
        <position position="36"/>
    </location>
</feature>
<evidence type="ECO:0000256" key="1">
    <source>
        <dbReference type="ARBA" id="ARBA00008987"/>
    </source>
</evidence>
<evidence type="ECO:0000259" key="10">
    <source>
        <dbReference type="PROSITE" id="PS51352"/>
    </source>
</evidence>
<evidence type="ECO:0000256" key="3">
    <source>
        <dbReference type="ARBA" id="ARBA00022982"/>
    </source>
</evidence>
<protein>
    <recommendedName>
        <fullName evidence="6 7">Thioredoxin</fullName>
    </recommendedName>
</protein>
<dbReference type="InterPro" id="IPR013766">
    <property type="entry name" value="Thioredoxin_domain"/>
</dbReference>
<dbReference type="PRINTS" id="PR00421">
    <property type="entry name" value="THIOREDOXIN"/>
</dbReference>
<sequence length="119" mass="12763">MSDKVIHATDADFDAAVLQSSEPVLVDFWAPWCGPCKMIAPALDELAAAYAGKAKIVKVDVDQNQATAIKYHVRSIPMLLVFKDGQVHGTQIGAVGKAQLGQMIEKALDQKDALTGLSR</sequence>
<dbReference type="PIRSF" id="PIRSF000077">
    <property type="entry name" value="Thioredoxin"/>
    <property type="match status" value="1"/>
</dbReference>
<dbReference type="EMBL" id="CP041742">
    <property type="protein sequence ID" value="QDQ74225.1"/>
    <property type="molecule type" value="Genomic_DNA"/>
</dbReference>
<feature type="domain" description="Thioredoxin" evidence="10">
    <location>
        <begin position="1"/>
        <end position="113"/>
    </location>
</feature>
<keyword evidence="12" id="KW-1185">Reference proteome</keyword>
<name>A0A516V6S8_9GAMM</name>
<dbReference type="Gene3D" id="3.40.30.10">
    <property type="entry name" value="Glutaredoxin"/>
    <property type="match status" value="1"/>
</dbReference>
<comment type="similarity">
    <text evidence="1 7">Belongs to the thioredoxin family.</text>
</comment>
<reference evidence="11 12" key="1">
    <citation type="submission" date="2019-07" db="EMBL/GenBank/DDBJ databases">
        <title>Lysobacter weifangensis sp. nov., isolated from bensulfuron-methyl contaminated farmland soil.</title>
        <authorList>
            <person name="Zhao H."/>
        </authorList>
    </citation>
    <scope>NUCLEOTIDE SEQUENCE [LARGE SCALE GENOMIC DNA]</scope>
    <source>
        <strain evidence="11 12">CC-Bw-6</strain>
    </source>
</reference>
<dbReference type="PROSITE" id="PS00194">
    <property type="entry name" value="THIOREDOXIN_1"/>
    <property type="match status" value="1"/>
</dbReference>
<dbReference type="InterPro" id="IPR017937">
    <property type="entry name" value="Thioredoxin_CS"/>
</dbReference>
<evidence type="ECO:0000256" key="9">
    <source>
        <dbReference type="PIRSR" id="PIRSR000077-4"/>
    </source>
</evidence>
<evidence type="ECO:0000256" key="5">
    <source>
        <dbReference type="ARBA" id="ARBA00023284"/>
    </source>
</evidence>
<evidence type="ECO:0000256" key="6">
    <source>
        <dbReference type="NCBIfam" id="TIGR01068"/>
    </source>
</evidence>
<feature type="disulfide bond" description="Redox-active" evidence="9">
    <location>
        <begin position="33"/>
        <end position="36"/>
    </location>
</feature>
<evidence type="ECO:0000256" key="8">
    <source>
        <dbReference type="PIRSR" id="PIRSR000077-1"/>
    </source>
</evidence>
<accession>A0A516V6S8</accession>
<dbReference type="GO" id="GO:0045454">
    <property type="term" value="P:cell redox homeostasis"/>
    <property type="evidence" value="ECO:0007669"/>
    <property type="project" value="TreeGrafter"/>
</dbReference>
<organism evidence="11 12">
    <name type="scientific">Pseudoluteimonas lycopersici</name>
    <dbReference type="NCBI Taxonomy" id="1324796"/>
    <lineage>
        <taxon>Bacteria</taxon>
        <taxon>Pseudomonadati</taxon>
        <taxon>Pseudomonadota</taxon>
        <taxon>Gammaproteobacteria</taxon>
        <taxon>Lysobacterales</taxon>
        <taxon>Lysobacteraceae</taxon>
        <taxon>Pseudoluteimonas</taxon>
    </lineage>
</organism>
<dbReference type="GO" id="GO:0015035">
    <property type="term" value="F:protein-disulfide reductase activity"/>
    <property type="evidence" value="ECO:0007669"/>
    <property type="project" value="UniProtKB-UniRule"/>
</dbReference>
<dbReference type="OrthoDB" id="9790390at2"/>
<keyword evidence="2" id="KW-0813">Transport</keyword>
<dbReference type="InterPro" id="IPR005746">
    <property type="entry name" value="Thioredoxin"/>
</dbReference>
<dbReference type="PANTHER" id="PTHR45663:SF11">
    <property type="entry name" value="GEO12009P1"/>
    <property type="match status" value="1"/>
</dbReference>
<keyword evidence="3" id="KW-0249">Electron transport</keyword>
<feature type="site" description="Contributes to redox potential value" evidence="8">
    <location>
        <position position="35"/>
    </location>
</feature>
<keyword evidence="4 9" id="KW-1015">Disulfide bond</keyword>
<evidence type="ECO:0000313" key="11">
    <source>
        <dbReference type="EMBL" id="QDQ74225.1"/>
    </source>
</evidence>
<feature type="active site" description="Nucleophile" evidence="8">
    <location>
        <position position="33"/>
    </location>
</feature>
<proteinExistence type="inferred from homology"/>
<dbReference type="AlphaFoldDB" id="A0A516V6S8"/>
<dbReference type="CDD" id="cd02947">
    <property type="entry name" value="TRX_family"/>
    <property type="match status" value="1"/>
</dbReference>
<dbReference type="PANTHER" id="PTHR45663">
    <property type="entry name" value="GEO12009P1"/>
    <property type="match status" value="1"/>
</dbReference>
<dbReference type="FunFam" id="3.40.30.10:FF:000001">
    <property type="entry name" value="Thioredoxin"/>
    <property type="match status" value="1"/>
</dbReference>
<evidence type="ECO:0000256" key="2">
    <source>
        <dbReference type="ARBA" id="ARBA00022448"/>
    </source>
</evidence>
<keyword evidence="5 9" id="KW-0676">Redox-active center</keyword>
<dbReference type="Proteomes" id="UP000315891">
    <property type="component" value="Chromosome"/>
</dbReference>
<feature type="site" description="Contributes to redox potential value" evidence="8">
    <location>
        <position position="34"/>
    </location>
</feature>
<feature type="site" description="Deprotonates C-terminal active site Cys" evidence="8">
    <location>
        <position position="27"/>
    </location>
</feature>
<evidence type="ECO:0000256" key="7">
    <source>
        <dbReference type="PIRNR" id="PIRNR000077"/>
    </source>
</evidence>
<dbReference type="SUPFAM" id="SSF52833">
    <property type="entry name" value="Thioredoxin-like"/>
    <property type="match status" value="1"/>
</dbReference>
<gene>
    <name evidence="11" type="primary">trxA</name>
    <name evidence="11" type="ORF">FNZ56_10195</name>
</gene>
<evidence type="ECO:0000313" key="12">
    <source>
        <dbReference type="Proteomes" id="UP000315891"/>
    </source>
</evidence>
<dbReference type="PROSITE" id="PS51352">
    <property type="entry name" value="THIOREDOXIN_2"/>
    <property type="match status" value="1"/>
</dbReference>
<dbReference type="InterPro" id="IPR036249">
    <property type="entry name" value="Thioredoxin-like_sf"/>
</dbReference>